<dbReference type="InterPro" id="IPR012675">
    <property type="entry name" value="Beta-grasp_dom_sf"/>
</dbReference>
<proteinExistence type="predicted"/>
<dbReference type="InterPro" id="IPR051452">
    <property type="entry name" value="Diverse_Oxidoreductases"/>
</dbReference>
<name>A0A9D1PJQ6_9FIRM</name>
<dbReference type="Pfam" id="PF01799">
    <property type="entry name" value="Fer2_2"/>
    <property type="match status" value="1"/>
</dbReference>
<evidence type="ECO:0000256" key="3">
    <source>
        <dbReference type="ARBA" id="ARBA00023004"/>
    </source>
</evidence>
<dbReference type="Gene3D" id="3.10.20.30">
    <property type="match status" value="1"/>
</dbReference>
<evidence type="ECO:0000256" key="2">
    <source>
        <dbReference type="ARBA" id="ARBA00022723"/>
    </source>
</evidence>
<feature type="domain" description="2Fe-2S ferredoxin-type" evidence="5">
    <location>
        <begin position="1"/>
        <end position="76"/>
    </location>
</feature>
<dbReference type="GO" id="GO:0046872">
    <property type="term" value="F:metal ion binding"/>
    <property type="evidence" value="ECO:0007669"/>
    <property type="project" value="UniProtKB-KW"/>
</dbReference>
<comment type="caution">
    <text evidence="6">The sequence shown here is derived from an EMBL/GenBank/DDBJ whole genome shotgun (WGS) entry which is preliminary data.</text>
</comment>
<evidence type="ECO:0000313" key="6">
    <source>
        <dbReference type="EMBL" id="HIV62708.1"/>
    </source>
</evidence>
<gene>
    <name evidence="6" type="ORF">H9746_07720</name>
</gene>
<dbReference type="GO" id="GO:0016491">
    <property type="term" value="F:oxidoreductase activity"/>
    <property type="evidence" value="ECO:0007669"/>
    <property type="project" value="InterPro"/>
</dbReference>
<dbReference type="PROSITE" id="PS51085">
    <property type="entry name" value="2FE2S_FER_2"/>
    <property type="match status" value="1"/>
</dbReference>
<sequence length="153" mass="16774">MLISFTLNGKKIEDAVSPDQPLLEYVREKGCKSVKRGCETSNCGLCTVLMDGKPVLSCTMLAVRADGHDIITLEGKQQEAEEIGLFLAKEGAEQCGFCSPGLIMNIIAMKDELTNPSEDEIREYLSGNLCRCTGYVSQLRAIKAYLVSKEDCQ</sequence>
<keyword evidence="2" id="KW-0479">Metal-binding</keyword>
<dbReference type="PANTHER" id="PTHR44379">
    <property type="entry name" value="OXIDOREDUCTASE WITH IRON-SULFUR SUBUNIT"/>
    <property type="match status" value="1"/>
</dbReference>
<dbReference type="Gene3D" id="1.10.150.120">
    <property type="entry name" value="[2Fe-2S]-binding domain"/>
    <property type="match status" value="1"/>
</dbReference>
<protein>
    <submittedName>
        <fullName evidence="6">(2Fe-2S)-binding protein</fullName>
    </submittedName>
</protein>
<evidence type="ECO:0000313" key="7">
    <source>
        <dbReference type="Proteomes" id="UP000886808"/>
    </source>
</evidence>
<keyword evidence="3" id="KW-0408">Iron</keyword>
<dbReference type="Pfam" id="PF00111">
    <property type="entry name" value="Fer2"/>
    <property type="match status" value="1"/>
</dbReference>
<dbReference type="InterPro" id="IPR001041">
    <property type="entry name" value="2Fe-2S_ferredoxin-type"/>
</dbReference>
<evidence type="ECO:0000256" key="1">
    <source>
        <dbReference type="ARBA" id="ARBA00022714"/>
    </source>
</evidence>
<dbReference type="InterPro" id="IPR002888">
    <property type="entry name" value="2Fe-2S-bd"/>
</dbReference>
<evidence type="ECO:0000256" key="4">
    <source>
        <dbReference type="ARBA" id="ARBA00023014"/>
    </source>
</evidence>
<dbReference type="InterPro" id="IPR036010">
    <property type="entry name" value="2Fe-2S_ferredoxin-like_sf"/>
</dbReference>
<dbReference type="SUPFAM" id="SSF47741">
    <property type="entry name" value="CO dehydrogenase ISP C-domain like"/>
    <property type="match status" value="1"/>
</dbReference>
<keyword evidence="1" id="KW-0001">2Fe-2S</keyword>
<dbReference type="InterPro" id="IPR036884">
    <property type="entry name" value="2Fe-2S-bd_dom_sf"/>
</dbReference>
<dbReference type="EMBL" id="DXIE01000045">
    <property type="protein sequence ID" value="HIV62708.1"/>
    <property type="molecule type" value="Genomic_DNA"/>
</dbReference>
<dbReference type="AlphaFoldDB" id="A0A9D1PJQ6"/>
<dbReference type="Proteomes" id="UP000886808">
    <property type="component" value="Unassembled WGS sequence"/>
</dbReference>
<reference evidence="6" key="1">
    <citation type="journal article" date="2021" name="PeerJ">
        <title>Extensive microbial diversity within the chicken gut microbiome revealed by metagenomics and culture.</title>
        <authorList>
            <person name="Gilroy R."/>
            <person name="Ravi A."/>
            <person name="Getino M."/>
            <person name="Pursley I."/>
            <person name="Horton D.L."/>
            <person name="Alikhan N.F."/>
            <person name="Baker D."/>
            <person name="Gharbi K."/>
            <person name="Hall N."/>
            <person name="Watson M."/>
            <person name="Adriaenssens E.M."/>
            <person name="Foster-Nyarko E."/>
            <person name="Jarju S."/>
            <person name="Secka A."/>
            <person name="Antonio M."/>
            <person name="Oren A."/>
            <person name="Chaudhuri R.R."/>
            <person name="La Ragione R."/>
            <person name="Hildebrand F."/>
            <person name="Pallen M.J."/>
        </authorList>
    </citation>
    <scope>NUCLEOTIDE SEQUENCE</scope>
    <source>
        <strain evidence="6">CHK193-4272</strain>
    </source>
</reference>
<keyword evidence="4" id="KW-0411">Iron-sulfur</keyword>
<organism evidence="6 7">
    <name type="scientific">Candidatus Butyricicoccus avistercoris</name>
    <dbReference type="NCBI Taxonomy" id="2838518"/>
    <lineage>
        <taxon>Bacteria</taxon>
        <taxon>Bacillati</taxon>
        <taxon>Bacillota</taxon>
        <taxon>Clostridia</taxon>
        <taxon>Eubacteriales</taxon>
        <taxon>Butyricicoccaceae</taxon>
        <taxon>Butyricicoccus</taxon>
    </lineage>
</organism>
<dbReference type="PANTHER" id="PTHR44379:SF8">
    <property type="entry name" value="XANTHINE DEHYDROGENASE IRON-SULFUR-BINDING SUBUNIT XDHC-RELATED"/>
    <property type="match status" value="1"/>
</dbReference>
<evidence type="ECO:0000259" key="5">
    <source>
        <dbReference type="PROSITE" id="PS51085"/>
    </source>
</evidence>
<accession>A0A9D1PJQ6</accession>
<dbReference type="GO" id="GO:0051537">
    <property type="term" value="F:2 iron, 2 sulfur cluster binding"/>
    <property type="evidence" value="ECO:0007669"/>
    <property type="project" value="UniProtKB-KW"/>
</dbReference>
<dbReference type="SUPFAM" id="SSF54292">
    <property type="entry name" value="2Fe-2S ferredoxin-like"/>
    <property type="match status" value="1"/>
</dbReference>
<reference evidence="6" key="2">
    <citation type="submission" date="2021-04" db="EMBL/GenBank/DDBJ databases">
        <authorList>
            <person name="Gilroy R."/>
        </authorList>
    </citation>
    <scope>NUCLEOTIDE SEQUENCE</scope>
    <source>
        <strain evidence="6">CHK193-4272</strain>
    </source>
</reference>
<dbReference type="CDD" id="cd00207">
    <property type="entry name" value="fer2"/>
    <property type="match status" value="1"/>
</dbReference>